<keyword evidence="8" id="KW-0443">Lipid metabolism</keyword>
<organism evidence="11 12">
    <name type="scientific">Adhaeribacter arboris</name>
    <dbReference type="NCBI Taxonomy" id="2072846"/>
    <lineage>
        <taxon>Bacteria</taxon>
        <taxon>Pseudomonadati</taxon>
        <taxon>Bacteroidota</taxon>
        <taxon>Cytophagia</taxon>
        <taxon>Cytophagales</taxon>
        <taxon>Hymenobacteraceae</taxon>
        <taxon>Adhaeribacter</taxon>
    </lineage>
</organism>
<keyword evidence="4" id="KW-0444">Lipid biosynthesis</keyword>
<comment type="function">
    <text evidence="1">Condensation of UDP-2,3-diacylglucosamine and 2,3-diacylglucosamine-1-phosphate to form lipid A disaccharide, a precursor of lipid A, a phosphorylated glycolipid that anchors the lipopolysaccharide to the outer membrane of the cell.</text>
</comment>
<sequence>MKYYLIAGERSGDLHAAKLMQELQKQDANAEFRYWGGDMMQATGGYLVRHYRELAFMGFKEAITNLFKILRFLRECTSDIQAYNPDVVILVDYAGFNLRIAKFAKANNFKVFYYISPKIWAWNQGRVHTIKKLVDRMFVIMPFEAAFYQRFDYKVDYIGNPIADMVSAHQPNTLFRHQNNLPDKPIIAILPGSRKQEIESILSVMLSVIPDFPEYQFVVAAVSNLNPEYYRNIGQKVNVSVVTNQTYDLLANAQAALVTSGTATLETALFNVPQIVCYSTSTISYWIARAVIKVPYISLVNLIAGKAVVKELIQAELTSRNIIAELKKITEDDAFIHQQKKDYQAIRTLLGEAKSATKAAQLMVKYLTLNTRY</sequence>
<dbReference type="PANTHER" id="PTHR30372:SF4">
    <property type="entry name" value="LIPID-A-DISACCHARIDE SYNTHASE, MITOCHONDRIAL-RELATED"/>
    <property type="match status" value="1"/>
</dbReference>
<dbReference type="OrthoDB" id="9801642at2"/>
<accession>A0A2T2YDQ3</accession>
<protein>
    <recommendedName>
        <fullName evidence="3 10">Lipid-A-disaccharide synthase</fullName>
        <ecNumber evidence="2 10">2.4.1.182</ecNumber>
    </recommendedName>
</protein>
<gene>
    <name evidence="11" type="ORF">AHMF7605_08925</name>
</gene>
<evidence type="ECO:0000313" key="11">
    <source>
        <dbReference type="EMBL" id="PSR53636.1"/>
    </source>
</evidence>
<keyword evidence="6" id="KW-0328">Glycosyltransferase</keyword>
<dbReference type="AlphaFoldDB" id="A0A2T2YDQ3"/>
<evidence type="ECO:0000256" key="4">
    <source>
        <dbReference type="ARBA" id="ARBA00022516"/>
    </source>
</evidence>
<dbReference type="EMBL" id="PYFT01000001">
    <property type="protein sequence ID" value="PSR53636.1"/>
    <property type="molecule type" value="Genomic_DNA"/>
</dbReference>
<evidence type="ECO:0000256" key="2">
    <source>
        <dbReference type="ARBA" id="ARBA00012687"/>
    </source>
</evidence>
<dbReference type="PANTHER" id="PTHR30372">
    <property type="entry name" value="LIPID-A-DISACCHARIDE SYNTHASE"/>
    <property type="match status" value="1"/>
</dbReference>
<dbReference type="GO" id="GO:0016020">
    <property type="term" value="C:membrane"/>
    <property type="evidence" value="ECO:0007669"/>
    <property type="project" value="GOC"/>
</dbReference>
<evidence type="ECO:0000256" key="8">
    <source>
        <dbReference type="ARBA" id="ARBA00023098"/>
    </source>
</evidence>
<dbReference type="SUPFAM" id="SSF53756">
    <property type="entry name" value="UDP-Glycosyltransferase/glycogen phosphorylase"/>
    <property type="match status" value="1"/>
</dbReference>
<dbReference type="EC" id="2.4.1.182" evidence="2 10"/>
<proteinExistence type="predicted"/>
<evidence type="ECO:0000256" key="10">
    <source>
        <dbReference type="NCBIfam" id="TIGR00215"/>
    </source>
</evidence>
<evidence type="ECO:0000256" key="1">
    <source>
        <dbReference type="ARBA" id="ARBA00002056"/>
    </source>
</evidence>
<evidence type="ECO:0000256" key="6">
    <source>
        <dbReference type="ARBA" id="ARBA00022676"/>
    </source>
</evidence>
<evidence type="ECO:0000256" key="7">
    <source>
        <dbReference type="ARBA" id="ARBA00022679"/>
    </source>
</evidence>
<dbReference type="InterPro" id="IPR003835">
    <property type="entry name" value="Glyco_trans_19"/>
</dbReference>
<name>A0A2T2YDQ3_9BACT</name>
<evidence type="ECO:0000256" key="3">
    <source>
        <dbReference type="ARBA" id="ARBA00020902"/>
    </source>
</evidence>
<keyword evidence="5" id="KW-0441">Lipid A biosynthesis</keyword>
<dbReference type="GO" id="GO:0009245">
    <property type="term" value="P:lipid A biosynthetic process"/>
    <property type="evidence" value="ECO:0007669"/>
    <property type="project" value="UniProtKB-UniRule"/>
</dbReference>
<dbReference type="RefSeq" id="WP_106928459.1">
    <property type="nucleotide sequence ID" value="NZ_PYFT01000001.1"/>
</dbReference>
<dbReference type="Pfam" id="PF02684">
    <property type="entry name" value="LpxB"/>
    <property type="match status" value="1"/>
</dbReference>
<evidence type="ECO:0000256" key="5">
    <source>
        <dbReference type="ARBA" id="ARBA00022556"/>
    </source>
</evidence>
<evidence type="ECO:0000313" key="12">
    <source>
        <dbReference type="Proteomes" id="UP000240357"/>
    </source>
</evidence>
<dbReference type="NCBIfam" id="TIGR00215">
    <property type="entry name" value="lpxB"/>
    <property type="match status" value="1"/>
</dbReference>
<keyword evidence="12" id="KW-1185">Reference proteome</keyword>
<comment type="caution">
    <text evidence="11">The sequence shown here is derived from an EMBL/GenBank/DDBJ whole genome shotgun (WGS) entry which is preliminary data.</text>
</comment>
<dbReference type="Proteomes" id="UP000240357">
    <property type="component" value="Unassembled WGS sequence"/>
</dbReference>
<comment type="catalytic activity">
    <reaction evidence="9">
        <text>a lipid X + a UDP-2-N,3-O-bis[(3R)-3-hydroxyacyl]-alpha-D-glucosamine = a lipid A disaccharide + UDP + H(+)</text>
        <dbReference type="Rhea" id="RHEA:67828"/>
        <dbReference type="ChEBI" id="CHEBI:15378"/>
        <dbReference type="ChEBI" id="CHEBI:58223"/>
        <dbReference type="ChEBI" id="CHEBI:137748"/>
        <dbReference type="ChEBI" id="CHEBI:176338"/>
        <dbReference type="ChEBI" id="CHEBI:176343"/>
        <dbReference type="EC" id="2.4.1.182"/>
    </reaction>
</comment>
<evidence type="ECO:0000256" key="9">
    <source>
        <dbReference type="ARBA" id="ARBA00048975"/>
    </source>
</evidence>
<keyword evidence="7" id="KW-0808">Transferase</keyword>
<dbReference type="GO" id="GO:0005543">
    <property type="term" value="F:phospholipid binding"/>
    <property type="evidence" value="ECO:0007669"/>
    <property type="project" value="TreeGrafter"/>
</dbReference>
<dbReference type="GO" id="GO:0008915">
    <property type="term" value="F:lipid-A-disaccharide synthase activity"/>
    <property type="evidence" value="ECO:0007669"/>
    <property type="project" value="UniProtKB-UniRule"/>
</dbReference>
<reference evidence="11 12" key="1">
    <citation type="submission" date="2018-03" db="EMBL/GenBank/DDBJ databases">
        <title>Adhaeribacter sp. HMF7605 Genome sequencing and assembly.</title>
        <authorList>
            <person name="Kang H."/>
            <person name="Kang J."/>
            <person name="Cha I."/>
            <person name="Kim H."/>
            <person name="Joh K."/>
        </authorList>
    </citation>
    <scope>NUCLEOTIDE SEQUENCE [LARGE SCALE GENOMIC DNA]</scope>
    <source>
        <strain evidence="11 12">HMF7605</strain>
    </source>
</reference>